<dbReference type="AlphaFoldDB" id="A0A2W7MPF2"/>
<reference evidence="1 2" key="1">
    <citation type="submission" date="2018-06" db="EMBL/GenBank/DDBJ databases">
        <title>Genomic Encyclopedia of Type Strains, Phase IV (KMG-IV): sequencing the most valuable type-strain genomes for metagenomic binning, comparative biology and taxonomic classification.</title>
        <authorList>
            <person name="Goeker M."/>
        </authorList>
    </citation>
    <scope>NUCLEOTIDE SEQUENCE [LARGE SCALE GENOMIC DNA]</scope>
    <source>
        <strain evidence="1 2">DSM 5</strain>
    </source>
</reference>
<name>A0A2W7MPF2_9BACI</name>
<evidence type="ECO:0000313" key="1">
    <source>
        <dbReference type="EMBL" id="PZX04554.1"/>
    </source>
</evidence>
<dbReference type="EMBL" id="QKZI01000004">
    <property type="protein sequence ID" value="PZX04554.1"/>
    <property type="molecule type" value="Genomic_DNA"/>
</dbReference>
<accession>A0A2W7MPF2</accession>
<dbReference type="SUPFAM" id="SSF160755">
    <property type="entry name" value="YugN-like"/>
    <property type="match status" value="1"/>
</dbReference>
<gene>
    <name evidence="1" type="ORF">C7437_10466</name>
</gene>
<dbReference type="InterPro" id="IPR036491">
    <property type="entry name" value="YugN-like_sf"/>
</dbReference>
<organism evidence="1 2">
    <name type="scientific">Psychrobacillus insolitus</name>
    <dbReference type="NCBI Taxonomy" id="1461"/>
    <lineage>
        <taxon>Bacteria</taxon>
        <taxon>Bacillati</taxon>
        <taxon>Bacillota</taxon>
        <taxon>Bacilli</taxon>
        <taxon>Bacillales</taxon>
        <taxon>Bacillaceae</taxon>
        <taxon>Psychrobacillus</taxon>
    </lineage>
</organism>
<dbReference type="OrthoDB" id="2988890at2"/>
<protein>
    <submittedName>
        <fullName evidence="1">YugN-like protein</fullName>
    </submittedName>
</protein>
<dbReference type="Proteomes" id="UP000248646">
    <property type="component" value="Unassembled WGS sequence"/>
</dbReference>
<dbReference type="InterPro" id="IPR014967">
    <property type="entry name" value="Uncharacterised_YugN-like"/>
</dbReference>
<comment type="caution">
    <text evidence="1">The sequence shown here is derived from an EMBL/GenBank/DDBJ whole genome shotgun (WGS) entry which is preliminary data.</text>
</comment>
<dbReference type="Pfam" id="PF08868">
    <property type="entry name" value="YugN"/>
    <property type="match status" value="1"/>
</dbReference>
<dbReference type="Gene3D" id="3.30.310.100">
    <property type="entry name" value="YugN-like"/>
    <property type="match status" value="1"/>
</dbReference>
<dbReference type="RefSeq" id="WP_111439699.1">
    <property type="nucleotide sequence ID" value="NZ_QKZI01000004.1"/>
</dbReference>
<evidence type="ECO:0000313" key="2">
    <source>
        <dbReference type="Proteomes" id="UP000248646"/>
    </source>
</evidence>
<proteinExistence type="predicted"/>
<sequence length="137" mass="15595">MLELETDLEGKMTNFGDLRNRIKGLGYSIGGNWDYHKGSFDNVLWREAGETIYLRLPFEVLEGDLDHHAAYIKFQTPYVIKHVVNVGMDKDENSLLDATGFNQFQKPADPDGRIRNKNKWAHAGEMAVEQVVNLIGE</sequence>
<keyword evidence="2" id="KW-1185">Reference proteome</keyword>